<dbReference type="EMBL" id="DVOG01000029">
    <property type="protein sequence ID" value="HIV03734.1"/>
    <property type="molecule type" value="Genomic_DNA"/>
</dbReference>
<dbReference type="SMART" id="SM01091">
    <property type="entry name" value="CorC_HlyC"/>
    <property type="match status" value="1"/>
</dbReference>
<evidence type="ECO:0000256" key="10">
    <source>
        <dbReference type="SAM" id="Phobius"/>
    </source>
</evidence>
<comment type="caution">
    <text evidence="13">The sequence shown here is derived from an EMBL/GenBank/DDBJ whole genome shotgun (WGS) entry which is preliminary data.</text>
</comment>
<feature type="transmembrane region" description="Helical" evidence="10">
    <location>
        <begin position="12"/>
        <end position="32"/>
    </location>
</feature>
<reference evidence="13" key="2">
    <citation type="journal article" date="2021" name="PeerJ">
        <title>Extensive microbial diversity within the chicken gut microbiome revealed by metagenomics and culture.</title>
        <authorList>
            <person name="Gilroy R."/>
            <person name="Ravi A."/>
            <person name="Getino M."/>
            <person name="Pursley I."/>
            <person name="Horton D.L."/>
            <person name="Alikhan N.F."/>
            <person name="Baker D."/>
            <person name="Gharbi K."/>
            <person name="Hall N."/>
            <person name="Watson M."/>
            <person name="Adriaenssens E.M."/>
            <person name="Foster-Nyarko E."/>
            <person name="Jarju S."/>
            <person name="Secka A."/>
            <person name="Antonio M."/>
            <person name="Oren A."/>
            <person name="Chaudhuri R.R."/>
            <person name="La Ragione R."/>
            <person name="Hildebrand F."/>
            <person name="Pallen M.J."/>
        </authorList>
    </citation>
    <scope>NUCLEOTIDE SEQUENCE</scope>
    <source>
        <strain evidence="13">10669</strain>
    </source>
</reference>
<dbReference type="GO" id="GO:0005886">
    <property type="term" value="C:plasma membrane"/>
    <property type="evidence" value="ECO:0007669"/>
    <property type="project" value="UniProtKB-SubCell"/>
</dbReference>
<evidence type="ECO:0000256" key="4">
    <source>
        <dbReference type="ARBA" id="ARBA00022737"/>
    </source>
</evidence>
<feature type="domain" description="CNNM transmembrane" evidence="12">
    <location>
        <begin position="3"/>
        <end position="210"/>
    </location>
</feature>
<evidence type="ECO:0000256" key="9">
    <source>
        <dbReference type="PROSITE-ProRule" id="PRU01193"/>
    </source>
</evidence>
<dbReference type="InterPro" id="IPR016169">
    <property type="entry name" value="FAD-bd_PCMH_sub2"/>
</dbReference>
<dbReference type="InterPro" id="IPR000644">
    <property type="entry name" value="CBS_dom"/>
</dbReference>
<dbReference type="SUPFAM" id="SSF54631">
    <property type="entry name" value="CBS-domain pair"/>
    <property type="match status" value="1"/>
</dbReference>
<evidence type="ECO:0000313" key="14">
    <source>
        <dbReference type="Proteomes" id="UP000886812"/>
    </source>
</evidence>
<keyword evidence="2" id="KW-1003">Cell membrane</keyword>
<evidence type="ECO:0000259" key="11">
    <source>
        <dbReference type="PROSITE" id="PS51371"/>
    </source>
</evidence>
<dbReference type="Pfam" id="PF00571">
    <property type="entry name" value="CBS"/>
    <property type="match status" value="1"/>
</dbReference>
<dbReference type="CDD" id="cd04590">
    <property type="entry name" value="CBS_pair_CorC_HlyC_assoc"/>
    <property type="match status" value="1"/>
</dbReference>
<dbReference type="InterPro" id="IPR036318">
    <property type="entry name" value="FAD-bd_PCMH-like_sf"/>
</dbReference>
<keyword evidence="4" id="KW-0677">Repeat</keyword>
<accession>A0A9D1NIH5</accession>
<keyword evidence="7 9" id="KW-0472">Membrane</keyword>
<dbReference type="PANTHER" id="PTHR43099:SF5">
    <property type="entry name" value="HLYC_CORC FAMILY TRANSPORTER"/>
    <property type="match status" value="1"/>
</dbReference>
<dbReference type="InterPro" id="IPR046342">
    <property type="entry name" value="CBS_dom_sf"/>
</dbReference>
<name>A0A9D1NIH5_9BACT</name>
<dbReference type="GO" id="GO:0050660">
    <property type="term" value="F:flavin adenine dinucleotide binding"/>
    <property type="evidence" value="ECO:0007669"/>
    <property type="project" value="InterPro"/>
</dbReference>
<dbReference type="InterPro" id="IPR044751">
    <property type="entry name" value="Ion_transp-like_CBS"/>
</dbReference>
<dbReference type="PROSITE" id="PS51371">
    <property type="entry name" value="CBS"/>
    <property type="match status" value="1"/>
</dbReference>
<evidence type="ECO:0000313" key="13">
    <source>
        <dbReference type="EMBL" id="HIV03734.1"/>
    </source>
</evidence>
<evidence type="ECO:0000256" key="3">
    <source>
        <dbReference type="ARBA" id="ARBA00022692"/>
    </source>
</evidence>
<protein>
    <submittedName>
        <fullName evidence="13">HlyC/CorC family transporter</fullName>
    </submittedName>
</protein>
<evidence type="ECO:0000256" key="1">
    <source>
        <dbReference type="ARBA" id="ARBA00004651"/>
    </source>
</evidence>
<evidence type="ECO:0000256" key="7">
    <source>
        <dbReference type="ARBA" id="ARBA00023136"/>
    </source>
</evidence>
<sequence length="456" mass="51427">MPEILKMVLEAAVVVFLVFANGFFVAAEFALVKVRTSQLYPLEKDGGIRVRSAIHATEHLDAVLSATQLGITLASLALGWVGEPFVAHRLAPLLEKVGVTDPGTVKSISFASAFALITFMHIVFGELAPKSLAIQYPKKTSLTVAFPLMIFHRLLFPFIWALNGTANFFLRRAGIHPAGEGAHGFSPEEMEYVLSHSRYTHSADVLMNRLMLRSLRMRDTRVSEIMLPRDEINALWLGADPQENLRVAQSSGHSRYPVFDGDLDKPVGILMMREWLWQIQILGANTPIRPLLRDMLVFPPEMPITDVLERMRLSQNHLALVVNDEGRTLGLISFEDVLEEIVGDIRDEFDTDQKEIFEQTPDSIVVAGTLSMHELEAETGWTLEWEGNSTQTVAEWIKYEHGFRLPKRGEKLRIGDYEIIPLETPAGSLKRILITRKWEEEHPVEPTQEDEQEENA</sequence>
<organism evidence="13 14">
    <name type="scientific">Candidatus Spyradosoma merdigallinarum</name>
    <dbReference type="NCBI Taxonomy" id="2840950"/>
    <lineage>
        <taxon>Bacteria</taxon>
        <taxon>Pseudomonadati</taxon>
        <taxon>Verrucomicrobiota</taxon>
        <taxon>Opitutia</taxon>
        <taxon>Opitutia incertae sedis</taxon>
        <taxon>Candidatus Spyradosoma</taxon>
    </lineage>
</organism>
<evidence type="ECO:0000256" key="2">
    <source>
        <dbReference type="ARBA" id="ARBA00022475"/>
    </source>
</evidence>
<keyword evidence="6 8" id="KW-0129">CBS domain</keyword>
<dbReference type="AlphaFoldDB" id="A0A9D1NIH5"/>
<dbReference type="Pfam" id="PF01595">
    <property type="entry name" value="CNNM"/>
    <property type="match status" value="1"/>
</dbReference>
<dbReference type="SUPFAM" id="SSF56176">
    <property type="entry name" value="FAD-binding/transporter-associated domain-like"/>
    <property type="match status" value="1"/>
</dbReference>
<dbReference type="InterPro" id="IPR051676">
    <property type="entry name" value="UPF0053_domain"/>
</dbReference>
<evidence type="ECO:0000256" key="6">
    <source>
        <dbReference type="ARBA" id="ARBA00023122"/>
    </source>
</evidence>
<dbReference type="InterPro" id="IPR005170">
    <property type="entry name" value="Transptr-assoc_dom"/>
</dbReference>
<dbReference type="Proteomes" id="UP000886812">
    <property type="component" value="Unassembled WGS sequence"/>
</dbReference>
<keyword evidence="5 9" id="KW-1133">Transmembrane helix</keyword>
<reference evidence="13" key="1">
    <citation type="submission" date="2020-10" db="EMBL/GenBank/DDBJ databases">
        <authorList>
            <person name="Gilroy R."/>
        </authorList>
    </citation>
    <scope>NUCLEOTIDE SEQUENCE</scope>
    <source>
        <strain evidence="13">10669</strain>
    </source>
</reference>
<proteinExistence type="predicted"/>
<dbReference type="PROSITE" id="PS51846">
    <property type="entry name" value="CNNM"/>
    <property type="match status" value="1"/>
</dbReference>
<dbReference type="Gene3D" id="3.30.465.10">
    <property type="match status" value="1"/>
</dbReference>
<feature type="transmembrane region" description="Helical" evidence="10">
    <location>
        <begin position="108"/>
        <end position="128"/>
    </location>
</feature>
<keyword evidence="3 9" id="KW-0812">Transmembrane</keyword>
<evidence type="ECO:0000259" key="12">
    <source>
        <dbReference type="PROSITE" id="PS51846"/>
    </source>
</evidence>
<comment type="subcellular location">
    <subcellularLocation>
        <location evidence="1">Cell membrane</location>
        <topology evidence="1">Multi-pass membrane protein</topology>
    </subcellularLocation>
</comment>
<feature type="transmembrane region" description="Helical" evidence="10">
    <location>
        <begin position="140"/>
        <end position="162"/>
    </location>
</feature>
<gene>
    <name evidence="13" type="ORF">IAC75_01095</name>
</gene>
<dbReference type="PANTHER" id="PTHR43099">
    <property type="entry name" value="UPF0053 PROTEIN YRKA"/>
    <property type="match status" value="1"/>
</dbReference>
<evidence type="ECO:0000256" key="8">
    <source>
        <dbReference type="PROSITE-ProRule" id="PRU00703"/>
    </source>
</evidence>
<dbReference type="InterPro" id="IPR002550">
    <property type="entry name" value="CNNM"/>
</dbReference>
<feature type="domain" description="CBS" evidence="11">
    <location>
        <begin position="291"/>
        <end position="348"/>
    </location>
</feature>
<evidence type="ECO:0000256" key="5">
    <source>
        <dbReference type="ARBA" id="ARBA00022989"/>
    </source>
</evidence>
<dbReference type="Gene3D" id="3.10.580.10">
    <property type="entry name" value="CBS-domain"/>
    <property type="match status" value="1"/>
</dbReference>